<accession>A0A7M7RA35</accession>
<organism evidence="8 9">
    <name type="scientific">Strongylocentrotus purpuratus</name>
    <name type="common">Purple sea urchin</name>
    <dbReference type="NCBI Taxonomy" id="7668"/>
    <lineage>
        <taxon>Eukaryota</taxon>
        <taxon>Metazoa</taxon>
        <taxon>Echinodermata</taxon>
        <taxon>Eleutherozoa</taxon>
        <taxon>Echinozoa</taxon>
        <taxon>Echinoidea</taxon>
        <taxon>Euechinoidea</taxon>
        <taxon>Echinacea</taxon>
        <taxon>Camarodonta</taxon>
        <taxon>Echinidea</taxon>
        <taxon>Strongylocentrotidae</taxon>
        <taxon>Strongylocentrotus</taxon>
    </lineage>
</organism>
<sequence>MSGTSGMFKLKPFYDFDKTQIDLPDCMFKMANIQGNSSQTNSGEVDPAVAALERRQEAILTDLRSMETEVAALTTKIQPNAQDKTSAPSTSASPSSSKLVSGGLHDVVIYANPNNPPYSLLVLYEQLKQQFRCLTKVHMHSSISSVPDKLIGYFNQNGGQPLLRMDAQLSITLIWKNVSQGPEMKIQANSQTPIQGEVNILRYLSRLLTPAYDASDDIITVANIDNFLDLASSTLLNGTSKEKAAGVRGLNSALGRGAWLVGSGPTVADIAVWSALHQTGLASGAPSNVQKWLKSCAAQSDFRTALNAVA</sequence>
<evidence type="ECO:0000256" key="6">
    <source>
        <dbReference type="SAM" id="MobiDB-lite"/>
    </source>
</evidence>
<dbReference type="CDD" id="cd03200">
    <property type="entry name" value="GST_C_AIMP2"/>
    <property type="match status" value="1"/>
</dbReference>
<proteinExistence type="predicted"/>
<dbReference type="GO" id="GO:0005829">
    <property type="term" value="C:cytosol"/>
    <property type="evidence" value="ECO:0007669"/>
    <property type="project" value="UniProtKB-SubCell"/>
</dbReference>
<reference evidence="8" key="2">
    <citation type="submission" date="2021-01" db="UniProtKB">
        <authorList>
            <consortium name="EnsemblMetazoa"/>
        </authorList>
    </citation>
    <scope>IDENTIFICATION</scope>
</reference>
<keyword evidence="9" id="KW-1185">Reference proteome</keyword>
<keyword evidence="3" id="KW-0963">Cytoplasm</keyword>
<dbReference type="PANTHER" id="PTHR13438">
    <property type="entry name" value="AMINOACYL TRNA SYNTHASE COMPLEX-INTERACTING MULTIFUNCTIONAL PROTEIN"/>
    <property type="match status" value="1"/>
</dbReference>
<dbReference type="GO" id="GO:0005634">
    <property type="term" value="C:nucleus"/>
    <property type="evidence" value="ECO:0007669"/>
    <property type="project" value="UniProtKB-SubCell"/>
</dbReference>
<dbReference type="InParanoid" id="A0A7M7RA35"/>
<evidence type="ECO:0000256" key="4">
    <source>
        <dbReference type="ARBA" id="ARBA00022917"/>
    </source>
</evidence>
<dbReference type="GeneID" id="575132"/>
<reference evidence="9" key="1">
    <citation type="submission" date="2015-02" db="EMBL/GenBank/DDBJ databases">
        <title>Genome sequencing for Strongylocentrotus purpuratus.</title>
        <authorList>
            <person name="Murali S."/>
            <person name="Liu Y."/>
            <person name="Vee V."/>
            <person name="English A."/>
            <person name="Wang M."/>
            <person name="Skinner E."/>
            <person name="Han Y."/>
            <person name="Muzny D.M."/>
            <person name="Worley K.C."/>
            <person name="Gibbs R.A."/>
        </authorList>
    </citation>
    <scope>NUCLEOTIDE SEQUENCE</scope>
</reference>
<feature type="compositionally biased region" description="Low complexity" evidence="6">
    <location>
        <begin position="85"/>
        <end position="97"/>
    </location>
</feature>
<dbReference type="InterPro" id="IPR042360">
    <property type="entry name" value="AIMP2"/>
</dbReference>
<evidence type="ECO:0000313" key="8">
    <source>
        <dbReference type="EnsemblMetazoa" id="XP_780644"/>
    </source>
</evidence>
<dbReference type="OrthoDB" id="2309723at2759"/>
<keyword evidence="5" id="KW-0539">Nucleus</keyword>
<keyword evidence="4" id="KW-0648">Protein biosynthesis</keyword>
<evidence type="ECO:0000259" key="7">
    <source>
        <dbReference type="Pfam" id="PF18569"/>
    </source>
</evidence>
<evidence type="ECO:0000256" key="3">
    <source>
        <dbReference type="ARBA" id="ARBA00022490"/>
    </source>
</evidence>
<dbReference type="Proteomes" id="UP000007110">
    <property type="component" value="Unassembled WGS sequence"/>
</dbReference>
<evidence type="ECO:0000256" key="2">
    <source>
        <dbReference type="ARBA" id="ARBA00004514"/>
    </source>
</evidence>
<dbReference type="GO" id="GO:0017101">
    <property type="term" value="C:aminoacyl-tRNA synthetase multienzyme complex"/>
    <property type="evidence" value="ECO:0000318"/>
    <property type="project" value="GO_Central"/>
</dbReference>
<feature type="compositionally biased region" description="Polar residues" evidence="6">
    <location>
        <begin position="75"/>
        <end position="84"/>
    </location>
</feature>
<comment type="subcellular location">
    <subcellularLocation>
        <location evidence="2">Cytoplasm</location>
        <location evidence="2">Cytosol</location>
    </subcellularLocation>
    <subcellularLocation>
        <location evidence="1">Nucleus</location>
    </subcellularLocation>
</comment>
<evidence type="ECO:0000313" key="9">
    <source>
        <dbReference type="Proteomes" id="UP000007110"/>
    </source>
</evidence>
<dbReference type="EnsemblMetazoa" id="XM_775551">
    <property type="protein sequence ID" value="XP_780644"/>
    <property type="gene ID" value="LOC575132"/>
</dbReference>
<evidence type="ECO:0000256" key="1">
    <source>
        <dbReference type="ARBA" id="ARBA00004123"/>
    </source>
</evidence>
<evidence type="ECO:0000256" key="5">
    <source>
        <dbReference type="ARBA" id="ARBA00023242"/>
    </source>
</evidence>
<protein>
    <recommendedName>
        <fullName evidence="7">AIMP2 thioredoxin-like domain-containing protein</fullName>
    </recommendedName>
</protein>
<dbReference type="PANTHER" id="PTHR13438:SF2">
    <property type="entry name" value="AMINOACYL TRNA SYNTHASE COMPLEX-INTERACTING MULTIFUNCTIONAL PROTEIN 2"/>
    <property type="match status" value="1"/>
</dbReference>
<dbReference type="OMA" id="LCQHYRV"/>
<feature type="region of interest" description="Disordered" evidence="6">
    <location>
        <begin position="74"/>
        <end position="98"/>
    </location>
</feature>
<dbReference type="CTD" id="7965"/>
<dbReference type="InterPro" id="IPR036282">
    <property type="entry name" value="Glutathione-S-Trfase_C_sf"/>
</dbReference>
<dbReference type="SUPFAM" id="SSF47616">
    <property type="entry name" value="GST C-terminal domain-like"/>
    <property type="match status" value="1"/>
</dbReference>
<name>A0A7M7RA35_STRPU</name>
<dbReference type="AlphaFoldDB" id="A0A7M7RA35"/>
<dbReference type="InterPro" id="IPR041503">
    <property type="entry name" value="AIMP2_thioredoxin"/>
</dbReference>
<dbReference type="KEGG" id="spu:575132"/>
<dbReference type="GO" id="GO:0006412">
    <property type="term" value="P:translation"/>
    <property type="evidence" value="ECO:0007669"/>
    <property type="project" value="UniProtKB-KW"/>
</dbReference>
<dbReference type="Gene3D" id="1.20.1050.130">
    <property type="match status" value="1"/>
</dbReference>
<dbReference type="RefSeq" id="XP_780644.1">
    <property type="nucleotide sequence ID" value="XM_775551.5"/>
</dbReference>
<feature type="domain" description="AIMP2 thioredoxin-like" evidence="7">
    <location>
        <begin position="103"/>
        <end position="195"/>
    </location>
</feature>
<dbReference type="Pfam" id="PF18569">
    <property type="entry name" value="Thioredoxin_16"/>
    <property type="match status" value="1"/>
</dbReference>